<evidence type="ECO:0000313" key="6">
    <source>
        <dbReference type="EMBL" id="TXC75593.1"/>
    </source>
</evidence>
<comment type="caution">
    <text evidence="6">The sequence shown here is derived from an EMBL/GenBank/DDBJ whole genome shotgun (WGS) entry which is preliminary data.</text>
</comment>
<dbReference type="PROSITE" id="PS00763">
    <property type="entry name" value="GLUTATHIONE_PEROXID_2"/>
    <property type="match status" value="1"/>
</dbReference>
<keyword evidence="7" id="KW-1185">Reference proteome</keyword>
<keyword evidence="2 5" id="KW-0575">Peroxidase</keyword>
<keyword evidence="3 5" id="KW-0560">Oxidoreductase</keyword>
<proteinExistence type="inferred from homology"/>
<dbReference type="EMBL" id="VORB01000013">
    <property type="protein sequence ID" value="TXC75593.1"/>
    <property type="molecule type" value="Genomic_DNA"/>
</dbReference>
<dbReference type="GO" id="GO:0006979">
    <property type="term" value="P:response to oxidative stress"/>
    <property type="evidence" value="ECO:0007669"/>
    <property type="project" value="InterPro"/>
</dbReference>
<dbReference type="OrthoDB" id="9789406at2"/>
<evidence type="ECO:0000256" key="5">
    <source>
        <dbReference type="RuleBase" id="RU000499"/>
    </source>
</evidence>
<protein>
    <recommendedName>
        <fullName evidence="5">Glutathione peroxidase</fullName>
    </recommendedName>
</protein>
<evidence type="ECO:0000313" key="7">
    <source>
        <dbReference type="Proteomes" id="UP000321168"/>
    </source>
</evidence>
<dbReference type="Proteomes" id="UP000321168">
    <property type="component" value="Unassembled WGS sequence"/>
</dbReference>
<dbReference type="CDD" id="cd00340">
    <property type="entry name" value="GSH_Peroxidase"/>
    <property type="match status" value="1"/>
</dbReference>
<dbReference type="PROSITE" id="PS00460">
    <property type="entry name" value="GLUTATHIONE_PEROXID_1"/>
    <property type="match status" value="1"/>
</dbReference>
<dbReference type="SUPFAM" id="SSF52833">
    <property type="entry name" value="Thioredoxin-like"/>
    <property type="match status" value="1"/>
</dbReference>
<evidence type="ECO:0000256" key="1">
    <source>
        <dbReference type="ARBA" id="ARBA00006926"/>
    </source>
</evidence>
<accession>A0A5C6UQH1</accession>
<comment type="similarity">
    <text evidence="1 5">Belongs to the glutathione peroxidase family.</text>
</comment>
<evidence type="ECO:0000256" key="4">
    <source>
        <dbReference type="PIRSR" id="PIRSR000303-1"/>
    </source>
</evidence>
<sequence>MSVVAAIAKSIIPNTILPRVEAPVSFYDLQFLDINGDLRSMQEFKGKHLLIVNTASKCGFTYQYEGLQELYKTYKEDLEIIGFPCNQFKKQEPAGNDQIAEFCELQFGVKFPMASKIDVKGDNVHPVYNWLTKKEQNGILSSEVEWNFQKYWIDDIGALRAVVYTNVKPNGKKFLKLAEELINEK</sequence>
<dbReference type="PANTHER" id="PTHR11592">
    <property type="entry name" value="GLUTATHIONE PEROXIDASE"/>
    <property type="match status" value="1"/>
</dbReference>
<gene>
    <name evidence="6" type="ORF">FRX97_11800</name>
</gene>
<dbReference type="InterPro" id="IPR036249">
    <property type="entry name" value="Thioredoxin-like_sf"/>
</dbReference>
<dbReference type="PANTHER" id="PTHR11592:SF78">
    <property type="entry name" value="GLUTATHIONE PEROXIDASE"/>
    <property type="match status" value="1"/>
</dbReference>
<dbReference type="PIRSF" id="PIRSF000303">
    <property type="entry name" value="Glutathion_perox"/>
    <property type="match status" value="1"/>
</dbReference>
<dbReference type="InterPro" id="IPR000889">
    <property type="entry name" value="Glutathione_peroxidase"/>
</dbReference>
<dbReference type="AlphaFoldDB" id="A0A5C6UQH1"/>
<dbReference type="RefSeq" id="WP_147015430.1">
    <property type="nucleotide sequence ID" value="NZ_VORB01000013.1"/>
</dbReference>
<dbReference type="Gene3D" id="3.40.30.10">
    <property type="entry name" value="Glutaredoxin"/>
    <property type="match status" value="1"/>
</dbReference>
<organism evidence="6 7">
    <name type="scientific">Luteibaculum oceani</name>
    <dbReference type="NCBI Taxonomy" id="1294296"/>
    <lineage>
        <taxon>Bacteria</taxon>
        <taxon>Pseudomonadati</taxon>
        <taxon>Bacteroidota</taxon>
        <taxon>Flavobacteriia</taxon>
        <taxon>Flavobacteriales</taxon>
        <taxon>Luteibaculaceae</taxon>
        <taxon>Luteibaculum</taxon>
    </lineage>
</organism>
<evidence type="ECO:0000256" key="3">
    <source>
        <dbReference type="ARBA" id="ARBA00023002"/>
    </source>
</evidence>
<feature type="active site" evidence="4">
    <location>
        <position position="58"/>
    </location>
</feature>
<dbReference type="InterPro" id="IPR029760">
    <property type="entry name" value="GPX_CS"/>
</dbReference>
<dbReference type="InterPro" id="IPR029759">
    <property type="entry name" value="GPX_AS"/>
</dbReference>
<dbReference type="PROSITE" id="PS51355">
    <property type="entry name" value="GLUTATHIONE_PEROXID_3"/>
    <property type="match status" value="1"/>
</dbReference>
<reference evidence="6 7" key="1">
    <citation type="submission" date="2019-08" db="EMBL/GenBank/DDBJ databases">
        <title>Genome of Luteibaculum oceani JCM 18817.</title>
        <authorList>
            <person name="Bowman J.P."/>
        </authorList>
    </citation>
    <scope>NUCLEOTIDE SEQUENCE [LARGE SCALE GENOMIC DNA]</scope>
    <source>
        <strain evidence="6 7">JCM 18817</strain>
    </source>
</reference>
<dbReference type="GO" id="GO:0004601">
    <property type="term" value="F:peroxidase activity"/>
    <property type="evidence" value="ECO:0007669"/>
    <property type="project" value="UniProtKB-KW"/>
</dbReference>
<dbReference type="Pfam" id="PF00255">
    <property type="entry name" value="GSHPx"/>
    <property type="match status" value="1"/>
</dbReference>
<evidence type="ECO:0000256" key="2">
    <source>
        <dbReference type="ARBA" id="ARBA00022559"/>
    </source>
</evidence>
<name>A0A5C6UQH1_9FLAO</name>
<dbReference type="PRINTS" id="PR01011">
    <property type="entry name" value="GLUTPROXDASE"/>
</dbReference>